<feature type="domain" description="SnoaL-like" evidence="1">
    <location>
        <begin position="8"/>
        <end position="125"/>
    </location>
</feature>
<dbReference type="AlphaFoldDB" id="A0A1I5HVC8"/>
<proteinExistence type="predicted"/>
<accession>A0A1I5HVC8</accession>
<dbReference type="Pfam" id="PF13577">
    <property type="entry name" value="SnoaL_4"/>
    <property type="match status" value="1"/>
</dbReference>
<evidence type="ECO:0000313" key="3">
    <source>
        <dbReference type="Proteomes" id="UP000199137"/>
    </source>
</evidence>
<evidence type="ECO:0000313" key="2">
    <source>
        <dbReference type="EMBL" id="SFO51866.1"/>
    </source>
</evidence>
<gene>
    <name evidence="2" type="ORF">SAMN05421854_10279</name>
</gene>
<dbReference type="EMBL" id="FOWC01000002">
    <property type="protein sequence ID" value="SFO51866.1"/>
    <property type="molecule type" value="Genomic_DNA"/>
</dbReference>
<dbReference type="InterPro" id="IPR032710">
    <property type="entry name" value="NTF2-like_dom_sf"/>
</dbReference>
<evidence type="ECO:0000259" key="1">
    <source>
        <dbReference type="Pfam" id="PF13577"/>
    </source>
</evidence>
<organism evidence="2 3">
    <name type="scientific">Amycolatopsis rubida</name>
    <dbReference type="NCBI Taxonomy" id="112413"/>
    <lineage>
        <taxon>Bacteria</taxon>
        <taxon>Bacillati</taxon>
        <taxon>Actinomycetota</taxon>
        <taxon>Actinomycetes</taxon>
        <taxon>Pseudonocardiales</taxon>
        <taxon>Pseudonocardiaceae</taxon>
        <taxon>Amycolatopsis</taxon>
    </lineage>
</organism>
<dbReference type="SUPFAM" id="SSF54427">
    <property type="entry name" value="NTF2-like"/>
    <property type="match status" value="1"/>
</dbReference>
<dbReference type="Proteomes" id="UP000199137">
    <property type="component" value="Unassembled WGS sequence"/>
</dbReference>
<dbReference type="RefSeq" id="WP_093572839.1">
    <property type="nucleotide sequence ID" value="NZ_FOWC01000002.1"/>
</dbReference>
<protein>
    <submittedName>
        <fullName evidence="2">SnoaL-like domain-containing protein</fullName>
    </submittedName>
</protein>
<dbReference type="CDD" id="cd00531">
    <property type="entry name" value="NTF2_like"/>
    <property type="match status" value="1"/>
</dbReference>
<dbReference type="Gene3D" id="3.10.450.50">
    <property type="match status" value="1"/>
</dbReference>
<name>A0A1I5HVC8_9PSEU</name>
<sequence length="196" mass="22084">MTEELLAADRQAIADLTTGWIHRDREDWDALANLFHDDATLTILWFSGPAGDFVDGSRRMSGGPLRSKHFIGTPVVEAAGGRAFVETNAMLVADHRELGIGVTVHNRFLDRIDRRDGVWRIARRDSVYDMGGFTYPYGIRPTDDLDPLRHPREYAALAYLLERSGHQVPGTCPTLFSKREREIVEEGHAWLRGARA</sequence>
<dbReference type="OrthoDB" id="1492465at2"/>
<dbReference type="STRING" id="112413.SAMN05421854_10279"/>
<dbReference type="InterPro" id="IPR037401">
    <property type="entry name" value="SnoaL-like"/>
</dbReference>
<reference evidence="2 3" key="1">
    <citation type="submission" date="2016-10" db="EMBL/GenBank/DDBJ databases">
        <authorList>
            <person name="de Groot N.N."/>
        </authorList>
    </citation>
    <scope>NUCLEOTIDE SEQUENCE [LARGE SCALE GENOMIC DNA]</scope>
    <source>
        <strain evidence="2 3">DSM 44637</strain>
    </source>
</reference>